<feature type="transmembrane region" description="Helical" evidence="2">
    <location>
        <begin position="162"/>
        <end position="179"/>
    </location>
</feature>
<reference evidence="4 5" key="1">
    <citation type="submission" date="2017-07" db="EMBL/GenBank/DDBJ databases">
        <title>Draft Genome Sequences of Select Purple Nonsulfur Bacteria.</title>
        <authorList>
            <person name="Lasarre B."/>
            <person name="Mckinlay J.B."/>
        </authorList>
    </citation>
    <scope>NUCLEOTIDE SEQUENCE [LARGE SCALE GENOMIC DNA]</scope>
    <source>
        <strain evidence="4 5">DSM 11290</strain>
    </source>
</reference>
<feature type="transmembrane region" description="Helical" evidence="2">
    <location>
        <begin position="397"/>
        <end position="418"/>
    </location>
</feature>
<feature type="region of interest" description="Disordered" evidence="1">
    <location>
        <begin position="1"/>
        <end position="21"/>
    </location>
</feature>
<dbReference type="PANTHER" id="PTHR30590:SF2">
    <property type="entry name" value="INNER MEMBRANE PROTEIN"/>
    <property type="match status" value="1"/>
</dbReference>
<dbReference type="OrthoDB" id="9807744at2"/>
<proteinExistence type="predicted"/>
<gene>
    <name evidence="4" type="ORF">CH339_13185</name>
</gene>
<dbReference type="Proteomes" id="UP000249299">
    <property type="component" value="Unassembled WGS sequence"/>
</dbReference>
<dbReference type="AlphaFoldDB" id="A0A327JMY0"/>
<keyword evidence="2" id="KW-1133">Transmembrane helix</keyword>
<comment type="caution">
    <text evidence="4">The sequence shown here is derived from an EMBL/GenBank/DDBJ whole genome shotgun (WGS) entry which is preliminary data.</text>
</comment>
<keyword evidence="2" id="KW-0812">Transmembrane</keyword>
<feature type="transmembrane region" description="Helical" evidence="2">
    <location>
        <begin position="80"/>
        <end position="102"/>
    </location>
</feature>
<dbReference type="RefSeq" id="WP_111434834.1">
    <property type="nucleotide sequence ID" value="NZ_JACIGG010000026.1"/>
</dbReference>
<keyword evidence="5" id="KW-1185">Reference proteome</keyword>
<evidence type="ECO:0000256" key="2">
    <source>
        <dbReference type="SAM" id="Phobius"/>
    </source>
</evidence>
<feature type="transmembrane region" description="Helical" evidence="2">
    <location>
        <begin position="37"/>
        <end position="60"/>
    </location>
</feature>
<feature type="transmembrane region" description="Helical" evidence="2">
    <location>
        <begin position="360"/>
        <end position="385"/>
    </location>
</feature>
<dbReference type="EMBL" id="NPEV01000027">
    <property type="protein sequence ID" value="RAI26694.1"/>
    <property type="molecule type" value="Genomic_DNA"/>
</dbReference>
<evidence type="ECO:0000259" key="3">
    <source>
        <dbReference type="Pfam" id="PF04235"/>
    </source>
</evidence>
<evidence type="ECO:0000256" key="1">
    <source>
        <dbReference type="SAM" id="MobiDB-lite"/>
    </source>
</evidence>
<feature type="transmembrane region" description="Helical" evidence="2">
    <location>
        <begin position="424"/>
        <end position="443"/>
    </location>
</feature>
<feature type="compositionally biased region" description="Low complexity" evidence="1">
    <location>
        <begin position="1"/>
        <end position="13"/>
    </location>
</feature>
<organism evidence="4 5">
    <name type="scientific">Rhodobium orientis</name>
    <dbReference type="NCBI Taxonomy" id="34017"/>
    <lineage>
        <taxon>Bacteria</taxon>
        <taxon>Pseudomonadati</taxon>
        <taxon>Pseudomonadota</taxon>
        <taxon>Alphaproteobacteria</taxon>
        <taxon>Hyphomicrobiales</taxon>
        <taxon>Rhodobiaceae</taxon>
        <taxon>Rhodobium</taxon>
    </lineage>
</organism>
<feature type="region of interest" description="Disordered" evidence="1">
    <location>
        <begin position="225"/>
        <end position="246"/>
    </location>
</feature>
<feature type="transmembrane region" description="Helical" evidence="2">
    <location>
        <begin position="288"/>
        <end position="308"/>
    </location>
</feature>
<dbReference type="InterPro" id="IPR007349">
    <property type="entry name" value="DUF418"/>
</dbReference>
<feature type="transmembrane region" description="Helical" evidence="2">
    <location>
        <begin position="315"/>
        <end position="340"/>
    </location>
</feature>
<evidence type="ECO:0000313" key="5">
    <source>
        <dbReference type="Proteomes" id="UP000249299"/>
    </source>
</evidence>
<keyword evidence="2" id="KW-0472">Membrane</keyword>
<feature type="domain" description="DUF418" evidence="3">
    <location>
        <begin position="302"/>
        <end position="462"/>
    </location>
</feature>
<accession>A0A327JMY0</accession>
<dbReference type="Pfam" id="PF04235">
    <property type="entry name" value="DUF418"/>
    <property type="match status" value="1"/>
</dbReference>
<protein>
    <recommendedName>
        <fullName evidence="3">DUF418 domain-containing protein</fullName>
    </recommendedName>
</protein>
<evidence type="ECO:0000313" key="4">
    <source>
        <dbReference type="EMBL" id="RAI26694.1"/>
    </source>
</evidence>
<name>A0A327JMY0_9HYPH</name>
<dbReference type="InterPro" id="IPR052529">
    <property type="entry name" value="Bact_Transport_Assoc"/>
</dbReference>
<dbReference type="PANTHER" id="PTHR30590">
    <property type="entry name" value="INNER MEMBRANE PROTEIN"/>
    <property type="match status" value="1"/>
</dbReference>
<feature type="transmembrane region" description="Helical" evidence="2">
    <location>
        <begin position="122"/>
        <end position="150"/>
    </location>
</feature>
<sequence>MTAAALAPAAGIARRPSRTGGHTATAERIGAMDAVRGFAVCGILIRNIFVFAIPGLAYSLPLMWGGDEMADLRAWGFVELFVDGSMRALFSLLFGATALLLLQKADSGGLAAVDYFYRRLMWLMLFGLVHAYLLLSPVDILFVYGCLGLLIFPLRNLRPRTLLIVAGVGLGVTALLSTLEWQITEDAAKAANAGTVMETVQPVQPAALVTEGDGARIVLVGSGTDAASGDEAPQADEAPQTDEEATEAINQSWIADVADRREGYLYNMVTSASTAFANHSTDLFKTHLVDVGALILIGMAFFKLGIVTGARSTRFYLMMLMLGYGIGVTVNGLEIMAAVLPAEEAGSTDWTSITYDLGRIGNAFGHLALIVLLTRLPAATVFTSMLKATGRLALTNYLLQTMVFTGLFFGYGFGLYGSFSHSQLLLMAFAMIAVQLVASRLYLMAFSQGPFEWLLRRLIVWKSVPPALTNPSIAGQASAPAPTIA</sequence>